<feature type="region of interest" description="Disordered" evidence="1">
    <location>
        <begin position="963"/>
        <end position="984"/>
    </location>
</feature>
<accession>A0ABX8LL26</accession>
<gene>
    <name evidence="2" type="ORF">KP001_09510</name>
</gene>
<dbReference type="Proteomes" id="UP000683559">
    <property type="component" value="Chromosome"/>
</dbReference>
<feature type="region of interest" description="Disordered" evidence="1">
    <location>
        <begin position="109"/>
        <end position="130"/>
    </location>
</feature>
<reference evidence="2 3" key="1">
    <citation type="submission" date="2021-06" db="EMBL/GenBank/DDBJ databases">
        <title>Gemonas diversity in paddy soil.</title>
        <authorList>
            <person name="Liu G."/>
        </authorList>
    </citation>
    <scope>NUCLEOTIDE SEQUENCE [LARGE SCALE GENOMIC DNA]</scope>
    <source>
        <strain evidence="2 3">RG2</strain>
    </source>
</reference>
<name>A0ABX8LL26_9BACT</name>
<organism evidence="2 3">
    <name type="scientific">Geomonas subterranea</name>
    <dbReference type="NCBI Taxonomy" id="2847989"/>
    <lineage>
        <taxon>Bacteria</taxon>
        <taxon>Pseudomonadati</taxon>
        <taxon>Thermodesulfobacteriota</taxon>
        <taxon>Desulfuromonadia</taxon>
        <taxon>Geobacterales</taxon>
        <taxon>Geobacteraceae</taxon>
        <taxon>Geomonas</taxon>
    </lineage>
</organism>
<proteinExistence type="predicted"/>
<protein>
    <submittedName>
        <fullName evidence="2">Uncharacterized protein</fullName>
    </submittedName>
</protein>
<evidence type="ECO:0000256" key="1">
    <source>
        <dbReference type="SAM" id="MobiDB-lite"/>
    </source>
</evidence>
<evidence type="ECO:0000313" key="3">
    <source>
        <dbReference type="Proteomes" id="UP000683559"/>
    </source>
</evidence>
<dbReference type="RefSeq" id="WP_217289278.1">
    <property type="nucleotide sequence ID" value="NZ_CP077683.1"/>
</dbReference>
<sequence length="984" mass="111518">MTWDLHVAEAETLLESSRIPSSLEIITLIKRINPTRLQLPEADRERGYRIKGALQNLLLEQYGEAFCLVPLAWSTEIVLIKHSVLPSVDACHAVVGALSEKALRTVAEPVESSPSKLPPKKKAKPLDPYPPKDALRQAQQLLEKFEYCQAEELLSSIRIENSCALPSLLAAATLLMEEIGAYGTVIEMLLSQPKAVLKDTSVREILALAYYRNGMIPEARALFDALPAAVLQKNSLCAYAEISFKDGSLTHAYRLLEEAGSKEGFVAMLAPLKKEIEETMLAEAHTWLQSAQEALSRDLLAQAESLSLEALARYPALPKAREMVAKVKARREAEELAALWERLETSEQGAPRLDLLETLLNRDTKHKEKIARLLAAEKAAMKKELVHSRLQELREETAQERWPKCYHIIDWLSRQSDHAGSYRDACALSPNFSVLHNNRRLQKVAGKTAREAWLRWVQARSALQAGRREGCLELMEGVREYFEHYPEFAEEYRNLLGWEQESARSEIADLLQQVEGDADPLRVCTLFNRVRKKMTILPEEEKIAYKKIMQDRMALVMPGPTEEEFANAYHCALLFGNVEAAAYFREMVSDTDRLEQVEKDVSELMKLEAAPMTLTFSDDIPIDLASQSPLRCLGSTNRHIFLVDDKGDMIMADLEEMTATRFTSILDRMSLVDALPAQGIFLFRTYDDSFFARAELSSGKGAITALFDAPSGLLMKDGTKVNNIYLSSERAIDYYLNTSEKEGTAPATMGRQRLRSKNGMVDAIQINDEPRIYSWRLSSNPDKFIIGATDETRICAKNLTLDVAMAMTPDIWEVDEANGHIYYFYIHMLKRVDFDFDNYVEFPDSGGCFFFRDYHRMLGLCPATNTIHLALRDKSALYDYSANKLSEPFSADTIVSTRPARKWYCFHYDRDAGELKLRDVTEEVFKILEWKTVPFRMGRTWSDKEYQELHNLLYFGYSSEDNPESSVSSQEGEDGFGDTARVAM</sequence>
<keyword evidence="3" id="KW-1185">Reference proteome</keyword>
<dbReference type="EMBL" id="CP077683">
    <property type="protein sequence ID" value="QXE92733.1"/>
    <property type="molecule type" value="Genomic_DNA"/>
</dbReference>
<evidence type="ECO:0000313" key="2">
    <source>
        <dbReference type="EMBL" id="QXE92733.1"/>
    </source>
</evidence>